<keyword evidence="5" id="KW-0812">Transmembrane</keyword>
<dbReference type="Proteomes" id="UP001158576">
    <property type="component" value="Chromosome PAR"/>
</dbReference>
<feature type="region of interest" description="Disordered" evidence="11">
    <location>
        <begin position="62"/>
        <end position="88"/>
    </location>
</feature>
<evidence type="ECO:0000256" key="5">
    <source>
        <dbReference type="ARBA" id="ARBA00022692"/>
    </source>
</evidence>
<evidence type="ECO:0000256" key="10">
    <source>
        <dbReference type="ARBA" id="ARBA00038150"/>
    </source>
</evidence>
<reference evidence="12 13" key="1">
    <citation type="submission" date="2021-04" db="EMBL/GenBank/DDBJ databases">
        <authorList>
            <person name="Bliznina A."/>
        </authorList>
    </citation>
    <scope>NUCLEOTIDE SEQUENCE [LARGE SCALE GENOMIC DNA]</scope>
</reference>
<comment type="similarity">
    <text evidence="10">Belongs to the glycosyltransferase 14 family.</text>
</comment>
<proteinExistence type="inferred from homology"/>
<protein>
    <submittedName>
        <fullName evidence="12">Oidioi.mRNA.OKI2018_I69.PAR.g12597.t1.cds</fullName>
    </submittedName>
</protein>
<dbReference type="InterPro" id="IPR003406">
    <property type="entry name" value="Glyco_trans_14"/>
</dbReference>
<accession>A0ABN7S413</accession>
<dbReference type="PANTHER" id="PTHR19297">
    <property type="entry name" value="GLYCOSYLTRANSFERASE 14 FAMILY MEMBER"/>
    <property type="match status" value="1"/>
</dbReference>
<name>A0ABN7S413_OIKDI</name>
<keyword evidence="3" id="KW-0328">Glycosyltransferase</keyword>
<keyword evidence="7" id="KW-1133">Transmembrane helix</keyword>
<keyword evidence="8" id="KW-0472">Membrane</keyword>
<evidence type="ECO:0000313" key="13">
    <source>
        <dbReference type="Proteomes" id="UP001158576"/>
    </source>
</evidence>
<evidence type="ECO:0000256" key="4">
    <source>
        <dbReference type="ARBA" id="ARBA00022679"/>
    </source>
</evidence>
<evidence type="ECO:0000256" key="2">
    <source>
        <dbReference type="ARBA" id="ARBA00004922"/>
    </source>
</evidence>
<evidence type="ECO:0000256" key="3">
    <source>
        <dbReference type="ARBA" id="ARBA00022676"/>
    </source>
</evidence>
<evidence type="ECO:0000256" key="8">
    <source>
        <dbReference type="ARBA" id="ARBA00023136"/>
    </source>
</evidence>
<evidence type="ECO:0000256" key="9">
    <source>
        <dbReference type="ARBA" id="ARBA00023180"/>
    </source>
</evidence>
<dbReference type="EMBL" id="OU015568">
    <property type="protein sequence ID" value="CAG5090431.1"/>
    <property type="molecule type" value="Genomic_DNA"/>
</dbReference>
<organism evidence="12 13">
    <name type="scientific">Oikopleura dioica</name>
    <name type="common">Tunicate</name>
    <dbReference type="NCBI Taxonomy" id="34765"/>
    <lineage>
        <taxon>Eukaryota</taxon>
        <taxon>Metazoa</taxon>
        <taxon>Chordata</taxon>
        <taxon>Tunicata</taxon>
        <taxon>Appendicularia</taxon>
        <taxon>Copelata</taxon>
        <taxon>Oikopleuridae</taxon>
        <taxon>Oikopleura</taxon>
    </lineage>
</organism>
<feature type="compositionally biased region" description="Acidic residues" evidence="11">
    <location>
        <begin position="69"/>
        <end position="85"/>
    </location>
</feature>
<dbReference type="Pfam" id="PF02485">
    <property type="entry name" value="Branch"/>
    <property type="match status" value="1"/>
</dbReference>
<keyword evidence="6" id="KW-0735">Signal-anchor</keyword>
<evidence type="ECO:0000256" key="11">
    <source>
        <dbReference type="SAM" id="MobiDB-lite"/>
    </source>
</evidence>
<evidence type="ECO:0000256" key="1">
    <source>
        <dbReference type="ARBA" id="ARBA00004606"/>
    </source>
</evidence>
<keyword evidence="13" id="KW-1185">Reference proteome</keyword>
<comment type="pathway">
    <text evidence="2">Protein modification; protein glycosylation.</text>
</comment>
<sequence>MCGLRNKWNKKVGVHRICTHHKLAIRDRLQGKCQYLIVGNLKIPISPDGIPMVNLATAISKTEGANNNDSDDDLERGSSEEESVDEETKRATGLLMMFSWSRIPKIAGDNYRPAAWIPYKEIPDEDRAELERVERRKSAKKVESLSLGDGEIAYLVHSGSCPEFVKLREYPTSDANSDFPLAYSMVLHKNPGQAERLLRAIYSPHNVYCLHIDAKTPQMEVDDFEALASCFPNVFLTKKRENVHWGSYERFQADINCMGDLIQEEWHRKPLPDINMAYRHNT</sequence>
<evidence type="ECO:0000256" key="6">
    <source>
        <dbReference type="ARBA" id="ARBA00022968"/>
    </source>
</evidence>
<gene>
    <name evidence="12" type="ORF">OKIOD_LOCUS4155</name>
</gene>
<keyword evidence="9" id="KW-0325">Glycoprotein</keyword>
<comment type="subcellular location">
    <subcellularLocation>
        <location evidence="1">Membrane</location>
        <topology evidence="1">Single-pass type II membrane protein</topology>
    </subcellularLocation>
</comment>
<dbReference type="PANTHER" id="PTHR19297:SF191">
    <property type="entry name" value="PROTEIN XYLOSYLTRANSFERASE"/>
    <property type="match status" value="1"/>
</dbReference>
<keyword evidence="4" id="KW-0808">Transferase</keyword>
<evidence type="ECO:0000256" key="7">
    <source>
        <dbReference type="ARBA" id="ARBA00022989"/>
    </source>
</evidence>
<evidence type="ECO:0000313" key="12">
    <source>
        <dbReference type="EMBL" id="CAG5090431.1"/>
    </source>
</evidence>